<name>A0A195EVU0_9HYME</name>
<evidence type="ECO:0000256" key="1">
    <source>
        <dbReference type="SAM" id="MobiDB-lite"/>
    </source>
</evidence>
<reference evidence="2 3" key="1">
    <citation type="submission" date="2016-03" db="EMBL/GenBank/DDBJ databases">
        <title>Trachymyrmex septentrionalis WGS genome.</title>
        <authorList>
            <person name="Nygaard S."/>
            <person name="Hu H."/>
            <person name="Boomsma J."/>
            <person name="Zhang G."/>
        </authorList>
    </citation>
    <scope>NUCLEOTIDE SEQUENCE [LARGE SCALE GENOMIC DNA]</scope>
    <source>
        <strain evidence="2">Tsep2-gDNA-1</strain>
        <tissue evidence="2">Whole body</tissue>
    </source>
</reference>
<dbReference type="AlphaFoldDB" id="A0A195EVU0"/>
<feature type="region of interest" description="Disordered" evidence="1">
    <location>
        <begin position="1"/>
        <end position="45"/>
    </location>
</feature>
<evidence type="ECO:0000313" key="2">
    <source>
        <dbReference type="EMBL" id="KYN32380.1"/>
    </source>
</evidence>
<protein>
    <submittedName>
        <fullName evidence="2">Uncharacterized protein</fullName>
    </submittedName>
</protein>
<feature type="compositionally biased region" description="Basic and acidic residues" evidence="1">
    <location>
        <begin position="26"/>
        <end position="41"/>
    </location>
</feature>
<proteinExistence type="predicted"/>
<organism evidence="2 3">
    <name type="scientific">Trachymyrmex septentrionalis</name>
    <dbReference type="NCBI Taxonomy" id="34720"/>
    <lineage>
        <taxon>Eukaryota</taxon>
        <taxon>Metazoa</taxon>
        <taxon>Ecdysozoa</taxon>
        <taxon>Arthropoda</taxon>
        <taxon>Hexapoda</taxon>
        <taxon>Insecta</taxon>
        <taxon>Pterygota</taxon>
        <taxon>Neoptera</taxon>
        <taxon>Endopterygota</taxon>
        <taxon>Hymenoptera</taxon>
        <taxon>Apocrita</taxon>
        <taxon>Aculeata</taxon>
        <taxon>Formicoidea</taxon>
        <taxon>Formicidae</taxon>
        <taxon>Myrmicinae</taxon>
        <taxon>Trachymyrmex</taxon>
    </lineage>
</organism>
<dbReference type="Proteomes" id="UP000078541">
    <property type="component" value="Unassembled WGS sequence"/>
</dbReference>
<keyword evidence="3" id="KW-1185">Reference proteome</keyword>
<gene>
    <name evidence="2" type="ORF">ALC56_13237</name>
</gene>
<accession>A0A195EVU0</accession>
<sequence>MKGEGEEGGENLKNPKGIRVVTGNPRDQRSMGLKRSEDRRGFAGSGGSQGFVRVQYMSFYKLYVIQPVAGGVKRGTKQVRSSVRRKILTGSAALVNIKLYLDIFNELAESGFLEIFSNLAIALWILLTAPITMTQTRSCDLAMISIEKELANSLDYVVTPPSLALP</sequence>
<dbReference type="EMBL" id="KQ981953">
    <property type="protein sequence ID" value="KYN32380.1"/>
    <property type="molecule type" value="Genomic_DNA"/>
</dbReference>
<evidence type="ECO:0000313" key="3">
    <source>
        <dbReference type="Proteomes" id="UP000078541"/>
    </source>
</evidence>